<dbReference type="SMART" id="SM00382">
    <property type="entry name" value="AAA"/>
    <property type="match status" value="1"/>
</dbReference>
<feature type="coiled-coil region" evidence="1">
    <location>
        <begin position="198"/>
        <end position="225"/>
    </location>
</feature>
<sequence>MAFLNEQLSYNFNLKRRIASQGTGIINFFCGGALVVSLSCWIIPPCLPNKYSTWHNWVQGIGSIVAIAGSATAIGLGHWLRKVEPYLKLEELQEEDDFADRLATVQYYRETSRIEEMNAYLEGRTIRQALPQETSPQPAKFDLKRYLVDEATGILITGNSGAGKTSSAVEIAGMLTESAPAEIIVLDPHFNDQWAEARLQAISRIEEIERAIASLLKELDARHERKRLGLPNGRKVLVITDELLSCKKRFSDPKRVGDALSRLSTEGRKRDMLFLGISHSPNADDIDISAEVRTSFAVIKLCKSAQKHVSNFWEKSDPRKAYILNHPGYPAIVADGVDEIMEV</sequence>
<keyword evidence="4" id="KW-0547">Nucleotide-binding</keyword>
<reference evidence="4 5" key="1">
    <citation type="submission" date="2023-12" db="EMBL/GenBank/DDBJ databases">
        <title>Baltic Sea Cyanobacteria.</title>
        <authorList>
            <person name="Delbaje E."/>
            <person name="Fewer D.P."/>
            <person name="Shishido T.K."/>
        </authorList>
    </citation>
    <scope>NUCLEOTIDE SEQUENCE [LARGE SCALE GENOMIC DNA]</scope>
    <source>
        <strain evidence="4 5">CCNP 1315</strain>
    </source>
</reference>
<feature type="transmembrane region" description="Helical" evidence="2">
    <location>
        <begin position="56"/>
        <end position="80"/>
    </location>
</feature>
<name>A0ABU5U355_9CYAN</name>
<keyword evidence="2" id="KW-0472">Membrane</keyword>
<evidence type="ECO:0000313" key="5">
    <source>
        <dbReference type="Proteomes" id="UP001301728"/>
    </source>
</evidence>
<dbReference type="SUPFAM" id="SSF52540">
    <property type="entry name" value="P-loop containing nucleoside triphosphate hydrolases"/>
    <property type="match status" value="1"/>
</dbReference>
<evidence type="ECO:0000256" key="2">
    <source>
        <dbReference type="SAM" id="Phobius"/>
    </source>
</evidence>
<dbReference type="Proteomes" id="UP001301728">
    <property type="component" value="Unassembled WGS sequence"/>
</dbReference>
<evidence type="ECO:0000256" key="1">
    <source>
        <dbReference type="SAM" id="Coils"/>
    </source>
</evidence>
<feature type="domain" description="AAA+ ATPase" evidence="3">
    <location>
        <begin position="150"/>
        <end position="302"/>
    </location>
</feature>
<comment type="caution">
    <text evidence="4">The sequence shown here is derived from an EMBL/GenBank/DDBJ whole genome shotgun (WGS) entry which is preliminary data.</text>
</comment>
<dbReference type="Gene3D" id="3.40.50.300">
    <property type="entry name" value="P-loop containing nucleotide triphosphate hydrolases"/>
    <property type="match status" value="1"/>
</dbReference>
<feature type="transmembrane region" description="Helical" evidence="2">
    <location>
        <begin position="25"/>
        <end position="44"/>
    </location>
</feature>
<keyword evidence="2" id="KW-0812">Transmembrane</keyword>
<dbReference type="GO" id="GO:0005524">
    <property type="term" value="F:ATP binding"/>
    <property type="evidence" value="ECO:0007669"/>
    <property type="project" value="UniProtKB-KW"/>
</dbReference>
<keyword evidence="1" id="KW-0175">Coiled coil</keyword>
<evidence type="ECO:0000313" key="4">
    <source>
        <dbReference type="EMBL" id="MEA5521611.1"/>
    </source>
</evidence>
<keyword evidence="5" id="KW-1185">Reference proteome</keyword>
<gene>
    <name evidence="4" type="ORF">VB854_21980</name>
</gene>
<protein>
    <submittedName>
        <fullName evidence="4">ATP-binding protein</fullName>
    </submittedName>
</protein>
<proteinExistence type="predicted"/>
<keyword evidence="4" id="KW-0067">ATP-binding</keyword>
<dbReference type="InterPro" id="IPR003593">
    <property type="entry name" value="AAA+_ATPase"/>
</dbReference>
<dbReference type="InterPro" id="IPR027417">
    <property type="entry name" value="P-loop_NTPase"/>
</dbReference>
<evidence type="ECO:0000259" key="3">
    <source>
        <dbReference type="SMART" id="SM00382"/>
    </source>
</evidence>
<accession>A0ABU5U355</accession>
<organism evidence="4 5">
    <name type="scientific">Limnoraphis robusta CCNP1315</name>
    <dbReference type="NCBI Taxonomy" id="3110306"/>
    <lineage>
        <taxon>Bacteria</taxon>
        <taxon>Bacillati</taxon>
        <taxon>Cyanobacteriota</taxon>
        <taxon>Cyanophyceae</taxon>
        <taxon>Oscillatoriophycideae</taxon>
        <taxon>Oscillatoriales</taxon>
        <taxon>Sirenicapillariaceae</taxon>
        <taxon>Limnoraphis</taxon>
    </lineage>
</organism>
<dbReference type="RefSeq" id="WP_323219984.1">
    <property type="nucleotide sequence ID" value="NZ_JAYGHT010000135.1"/>
</dbReference>
<keyword evidence="2" id="KW-1133">Transmembrane helix</keyword>
<dbReference type="EMBL" id="JAYGHT010000135">
    <property type="protein sequence ID" value="MEA5521611.1"/>
    <property type="molecule type" value="Genomic_DNA"/>
</dbReference>